<keyword evidence="3" id="KW-0001">2Fe-2S</keyword>
<comment type="caution">
    <text evidence="11">The sequence shown here is derived from an EMBL/GenBank/DDBJ whole genome shotgun (WGS) entry which is preliminary data.</text>
</comment>
<dbReference type="RefSeq" id="WP_210307739.1">
    <property type="nucleotide sequence ID" value="NZ_BAAAVZ010000008.1"/>
</dbReference>
<dbReference type="Gene3D" id="2.40.30.10">
    <property type="entry name" value="Translation factors"/>
    <property type="match status" value="1"/>
</dbReference>
<dbReference type="Gene3D" id="3.40.50.80">
    <property type="entry name" value="Nucleotide-binding domain of ferredoxin-NADP reductase (FNR) module"/>
    <property type="match status" value="1"/>
</dbReference>
<feature type="domain" description="FAD-binding FR-type" evidence="10">
    <location>
        <begin position="19"/>
        <end position="123"/>
    </location>
</feature>
<name>A0ABR6KZW3_9HYPH</name>
<dbReference type="PROSITE" id="PS51085">
    <property type="entry name" value="2FE2S_FER_2"/>
    <property type="match status" value="1"/>
</dbReference>
<dbReference type="SUPFAM" id="SSF54292">
    <property type="entry name" value="2Fe-2S ferredoxin-like"/>
    <property type="match status" value="1"/>
</dbReference>
<dbReference type="Pfam" id="PF00970">
    <property type="entry name" value="FAD_binding_6"/>
    <property type="match status" value="1"/>
</dbReference>
<dbReference type="Pfam" id="PF00175">
    <property type="entry name" value="NAD_binding_1"/>
    <property type="match status" value="1"/>
</dbReference>
<dbReference type="PANTHER" id="PTHR47354">
    <property type="entry name" value="NADH OXIDOREDUCTASE HCR"/>
    <property type="match status" value="1"/>
</dbReference>
<dbReference type="CDD" id="cd06214">
    <property type="entry name" value="PA_degradation_oxidoreductase_like"/>
    <property type="match status" value="1"/>
</dbReference>
<organism evidence="11 12">
    <name type="scientific">Aminobacter niigataensis</name>
    <dbReference type="NCBI Taxonomy" id="83265"/>
    <lineage>
        <taxon>Bacteria</taxon>
        <taxon>Pseudomonadati</taxon>
        <taxon>Pseudomonadota</taxon>
        <taxon>Alphaproteobacteria</taxon>
        <taxon>Hyphomicrobiales</taxon>
        <taxon>Phyllobacteriaceae</taxon>
        <taxon>Aminobacter</taxon>
    </lineage>
</organism>
<protein>
    <submittedName>
        <fullName evidence="11">Ring-1,2-phenylacetyl-CoA epoxidase subunit PaaE</fullName>
    </submittedName>
</protein>
<dbReference type="PANTHER" id="PTHR47354:SF8">
    <property type="entry name" value="1,2-PHENYLACETYL-COA EPOXIDASE, SUBUNIT E"/>
    <property type="match status" value="1"/>
</dbReference>
<evidence type="ECO:0000256" key="1">
    <source>
        <dbReference type="ARBA" id="ARBA00001974"/>
    </source>
</evidence>
<accession>A0ABR6KZW3</accession>
<keyword evidence="6" id="KW-0560">Oxidoreductase</keyword>
<evidence type="ECO:0000256" key="8">
    <source>
        <dbReference type="ARBA" id="ARBA00023014"/>
    </source>
</evidence>
<comment type="cofactor">
    <cofactor evidence="1">
        <name>FAD</name>
        <dbReference type="ChEBI" id="CHEBI:57692"/>
    </cofactor>
</comment>
<dbReference type="InterPro" id="IPR050415">
    <property type="entry name" value="MRET"/>
</dbReference>
<dbReference type="InterPro" id="IPR017938">
    <property type="entry name" value="Riboflavin_synthase-like_b-brl"/>
</dbReference>
<evidence type="ECO:0000313" key="11">
    <source>
        <dbReference type="EMBL" id="MBB4649350.1"/>
    </source>
</evidence>
<evidence type="ECO:0000259" key="10">
    <source>
        <dbReference type="PROSITE" id="PS51384"/>
    </source>
</evidence>
<keyword evidence="7" id="KW-0408">Iron</keyword>
<evidence type="ECO:0000259" key="9">
    <source>
        <dbReference type="PROSITE" id="PS51085"/>
    </source>
</evidence>
<gene>
    <name evidence="11" type="ORF">GGQ99_001072</name>
</gene>
<dbReference type="Proteomes" id="UP000539538">
    <property type="component" value="Unassembled WGS sequence"/>
</dbReference>
<dbReference type="InterPro" id="IPR017927">
    <property type="entry name" value="FAD-bd_FR_type"/>
</dbReference>
<dbReference type="Gene3D" id="3.10.20.30">
    <property type="match status" value="1"/>
</dbReference>
<dbReference type="InterPro" id="IPR036010">
    <property type="entry name" value="2Fe-2S_ferredoxin-like_sf"/>
</dbReference>
<evidence type="ECO:0000256" key="5">
    <source>
        <dbReference type="ARBA" id="ARBA00022827"/>
    </source>
</evidence>
<dbReference type="EMBL" id="JACHOT010000001">
    <property type="protein sequence ID" value="MBB4649350.1"/>
    <property type="molecule type" value="Genomic_DNA"/>
</dbReference>
<dbReference type="Pfam" id="PF00111">
    <property type="entry name" value="Fer2"/>
    <property type="match status" value="1"/>
</dbReference>
<sequence length="375" mass="39676">MLGARAAYGRFTSTAMVANMLHRLTLSQVRRETADAVSLVFDIPNALAGRFVFTPGQYLTLEAEIEGERVRRSYSICSGLDDGEIRVAVKQVEGGRFSSFANRSLTAGGILGVMEPRGRFIVPPARKKGRVFLAAVVGSGITPVLSIARTVLAREPDSQFVLVCGNRKQRDILFRSQIDKLAKDFAPRLLVRHVLSREPDRAGLLQGRIDVGKLAAILGECAVPISAIDHALLCGPPEMVAHLSASLHAAGLAPSKIHAESFHAAAAPVKASPDASPEAGDSSRQIEIRLGGRSFVISARPAETIVDAARRTGVKVPYSCGGGTCGSCVAKIVDGSADTVPDAVLEPWEREAGLVLTCQSRPGTGGVVVDYDAAF</sequence>
<dbReference type="CDD" id="cd00207">
    <property type="entry name" value="fer2"/>
    <property type="match status" value="1"/>
</dbReference>
<reference evidence="11 12" key="1">
    <citation type="submission" date="2020-08" db="EMBL/GenBank/DDBJ databases">
        <title>Genomic Encyclopedia of Type Strains, Phase IV (KMG-IV): sequencing the most valuable type-strain genomes for metagenomic binning, comparative biology and taxonomic classification.</title>
        <authorList>
            <person name="Goeker M."/>
        </authorList>
    </citation>
    <scope>NUCLEOTIDE SEQUENCE [LARGE SCALE GENOMIC DNA]</scope>
    <source>
        <strain evidence="11 12">DSM 7050</strain>
    </source>
</reference>
<evidence type="ECO:0000256" key="3">
    <source>
        <dbReference type="ARBA" id="ARBA00022714"/>
    </source>
</evidence>
<dbReference type="SUPFAM" id="SSF63380">
    <property type="entry name" value="Riboflavin synthase domain-like"/>
    <property type="match status" value="1"/>
</dbReference>
<feature type="domain" description="2Fe-2S ferredoxin-type" evidence="9">
    <location>
        <begin position="284"/>
        <end position="375"/>
    </location>
</feature>
<keyword evidence="4" id="KW-0479">Metal-binding</keyword>
<proteinExistence type="predicted"/>
<dbReference type="PROSITE" id="PS00197">
    <property type="entry name" value="2FE2S_FER_1"/>
    <property type="match status" value="1"/>
</dbReference>
<evidence type="ECO:0000256" key="2">
    <source>
        <dbReference type="ARBA" id="ARBA00022630"/>
    </source>
</evidence>
<keyword evidence="8" id="KW-0411">Iron-sulfur</keyword>
<dbReference type="InterPro" id="IPR008333">
    <property type="entry name" value="Cbr1-like_FAD-bd_dom"/>
</dbReference>
<dbReference type="PRINTS" id="PR00406">
    <property type="entry name" value="CYTB5RDTASE"/>
</dbReference>
<evidence type="ECO:0000313" key="12">
    <source>
        <dbReference type="Proteomes" id="UP000539538"/>
    </source>
</evidence>
<keyword evidence="5" id="KW-0274">FAD</keyword>
<dbReference type="InterPro" id="IPR001433">
    <property type="entry name" value="OxRdtase_FAD/NAD-bd"/>
</dbReference>
<dbReference type="InterPro" id="IPR006058">
    <property type="entry name" value="2Fe2S_fd_BS"/>
</dbReference>
<dbReference type="SUPFAM" id="SSF52343">
    <property type="entry name" value="Ferredoxin reductase-like, C-terminal NADP-linked domain"/>
    <property type="match status" value="1"/>
</dbReference>
<dbReference type="PROSITE" id="PS51384">
    <property type="entry name" value="FAD_FR"/>
    <property type="match status" value="1"/>
</dbReference>
<dbReference type="InterPro" id="IPR012675">
    <property type="entry name" value="Beta-grasp_dom_sf"/>
</dbReference>
<keyword evidence="2" id="KW-0285">Flavoprotein</keyword>
<evidence type="ECO:0000256" key="6">
    <source>
        <dbReference type="ARBA" id="ARBA00023002"/>
    </source>
</evidence>
<keyword evidence="12" id="KW-1185">Reference proteome</keyword>
<dbReference type="InterPro" id="IPR001041">
    <property type="entry name" value="2Fe-2S_ferredoxin-type"/>
</dbReference>
<evidence type="ECO:0000256" key="4">
    <source>
        <dbReference type="ARBA" id="ARBA00022723"/>
    </source>
</evidence>
<dbReference type="InterPro" id="IPR039261">
    <property type="entry name" value="FNR_nucleotide-bd"/>
</dbReference>
<evidence type="ECO:0000256" key="7">
    <source>
        <dbReference type="ARBA" id="ARBA00023004"/>
    </source>
</evidence>